<protein>
    <submittedName>
        <fullName evidence="1">Uncharacterized protein</fullName>
    </submittedName>
</protein>
<dbReference type="RefSeq" id="WP_160115679.1">
    <property type="nucleotide sequence ID" value="NZ_FNUY01000002.1"/>
</dbReference>
<gene>
    <name evidence="1" type="ORF">SAMN04488115_102270</name>
</gene>
<evidence type="ECO:0000313" key="2">
    <source>
        <dbReference type="Proteomes" id="UP000236743"/>
    </source>
</evidence>
<dbReference type="OrthoDB" id="8163632at2"/>
<keyword evidence="2" id="KW-1185">Reference proteome</keyword>
<sequence>MKSPIMIHTEEDYERAQLRIQELNAGPEGADKETELQALAEAMLAFELRRDEAEE</sequence>
<dbReference type="Proteomes" id="UP000236743">
    <property type="component" value="Unassembled WGS sequence"/>
</dbReference>
<reference evidence="1 2" key="1">
    <citation type="submission" date="2016-10" db="EMBL/GenBank/DDBJ databases">
        <authorList>
            <person name="de Groot N.N."/>
        </authorList>
    </citation>
    <scope>NUCLEOTIDE SEQUENCE [LARGE SCALE GENOMIC DNA]</scope>
    <source>
        <strain evidence="1 2">DSM 26656</strain>
    </source>
</reference>
<dbReference type="AlphaFoldDB" id="A0A1H5VFA8"/>
<dbReference type="EMBL" id="FNUY01000002">
    <property type="protein sequence ID" value="SEF85498.1"/>
    <property type="molecule type" value="Genomic_DNA"/>
</dbReference>
<proteinExistence type="predicted"/>
<accession>A0A1H5VFA8</accession>
<organism evidence="1 2">
    <name type="scientific">Bosea lathyri</name>
    <dbReference type="NCBI Taxonomy" id="1036778"/>
    <lineage>
        <taxon>Bacteria</taxon>
        <taxon>Pseudomonadati</taxon>
        <taxon>Pseudomonadota</taxon>
        <taxon>Alphaproteobacteria</taxon>
        <taxon>Hyphomicrobiales</taxon>
        <taxon>Boseaceae</taxon>
        <taxon>Bosea</taxon>
    </lineage>
</organism>
<evidence type="ECO:0000313" key="1">
    <source>
        <dbReference type="EMBL" id="SEF85498.1"/>
    </source>
</evidence>
<name>A0A1H5VFA8_9HYPH</name>